<reference evidence="2" key="1">
    <citation type="journal article" date="2023" name="G3 (Bethesda)">
        <title>Genome assembly and association tests identify interacting loci associated with vigor, precocity, and sex in interspecific pistachio rootstocks.</title>
        <authorList>
            <person name="Palmer W."/>
            <person name="Jacygrad E."/>
            <person name="Sagayaradj S."/>
            <person name="Cavanaugh K."/>
            <person name="Han R."/>
            <person name="Bertier L."/>
            <person name="Beede B."/>
            <person name="Kafkas S."/>
            <person name="Golino D."/>
            <person name="Preece J."/>
            <person name="Michelmore R."/>
        </authorList>
    </citation>
    <scope>NUCLEOTIDE SEQUENCE [LARGE SCALE GENOMIC DNA]</scope>
</reference>
<accession>A0ACC0XU79</accession>
<dbReference type="EMBL" id="CM047745">
    <property type="protein sequence ID" value="KAJ0024323.1"/>
    <property type="molecule type" value="Genomic_DNA"/>
</dbReference>
<protein>
    <submittedName>
        <fullName evidence="1">Uncharacterized protein</fullName>
    </submittedName>
</protein>
<evidence type="ECO:0000313" key="1">
    <source>
        <dbReference type="EMBL" id="KAJ0024323.1"/>
    </source>
</evidence>
<proteinExistence type="predicted"/>
<name>A0ACC0XU79_9ROSI</name>
<comment type="caution">
    <text evidence="1">The sequence shown here is derived from an EMBL/GenBank/DDBJ whole genome shotgun (WGS) entry which is preliminary data.</text>
</comment>
<keyword evidence="2" id="KW-1185">Reference proteome</keyword>
<dbReference type="Proteomes" id="UP001163603">
    <property type="component" value="Chromosome 10"/>
</dbReference>
<sequence length="370" mass="41223">MHRIPSSLLPIQAPTYGNLITILSIDGGGVRGIIPATIIAFLESQLQELDGEDARLADYFDLIAGTSTGGLITAMLTAPNENNRPLFAAKDIKQFYLDHCPKIFPQERGTWGSIRKMLRSFTGPKYDGKYFNWLVRDKLGETKLHNTLSHVVIPTFDIKRLQPTIFSTYEVKRSPYLDASLADICISTSAAPTYLPSHYFENKDHEGTIRDFHLIDGGVAANNPPMDYGRFLVISIGTGSPTIEQKYNAEEAAKWGKLGWLLHGGSVPLVDVFTQASADMVDFHISVVFRALHSEKNYLRIQDDSMNGKDSSVDIATKENLDKLVQISERLLKKPVSRVNLETGLSEPIENGGTNAEALRKYDQKKNYIF</sequence>
<organism evidence="1 2">
    <name type="scientific">Pistacia integerrima</name>
    <dbReference type="NCBI Taxonomy" id="434235"/>
    <lineage>
        <taxon>Eukaryota</taxon>
        <taxon>Viridiplantae</taxon>
        <taxon>Streptophyta</taxon>
        <taxon>Embryophyta</taxon>
        <taxon>Tracheophyta</taxon>
        <taxon>Spermatophyta</taxon>
        <taxon>Magnoliopsida</taxon>
        <taxon>eudicotyledons</taxon>
        <taxon>Gunneridae</taxon>
        <taxon>Pentapetalae</taxon>
        <taxon>rosids</taxon>
        <taxon>malvids</taxon>
        <taxon>Sapindales</taxon>
        <taxon>Anacardiaceae</taxon>
        <taxon>Pistacia</taxon>
    </lineage>
</organism>
<evidence type="ECO:0000313" key="2">
    <source>
        <dbReference type="Proteomes" id="UP001163603"/>
    </source>
</evidence>
<gene>
    <name evidence="1" type="ORF">Pint_08833</name>
</gene>